<keyword evidence="10 15" id="KW-0660">Purine salvage</keyword>
<dbReference type="PANTHER" id="PTHR43340">
    <property type="entry name" value="HYPOXANTHINE-GUANINE PHOSPHORIBOSYLTRANSFERASE"/>
    <property type="match status" value="1"/>
</dbReference>
<evidence type="ECO:0000313" key="18">
    <source>
        <dbReference type="Proteomes" id="UP000619838"/>
    </source>
</evidence>
<name>A0ABR9XU03_9CHLB</name>
<keyword evidence="7 15" id="KW-0328">Glycosyltransferase</keyword>
<dbReference type="SUPFAM" id="SSF53271">
    <property type="entry name" value="PRTase-like"/>
    <property type="match status" value="1"/>
</dbReference>
<keyword evidence="8 15" id="KW-0808">Transferase</keyword>
<sequence length="174" mass="19337">MKDSPGLTPLITTTQIRKRIAVLAGQISHDFDSREPLMIVSILKGSFMFTADLVRALSIPCTIDFLQASSYGTRRSSSGTVAITGSITVKGRHVLLVEDIIDTGLTINRIVDHLRLQQPSSIRICTLLDKPAARRFPCTPDYTGFRIDNIFVAGYGLDDRERYRELPCIVAVER</sequence>
<dbReference type="InterPro" id="IPR005904">
    <property type="entry name" value="Hxn_phspho_trans"/>
</dbReference>
<dbReference type="InterPro" id="IPR029057">
    <property type="entry name" value="PRTase-like"/>
</dbReference>
<dbReference type="Proteomes" id="UP000619838">
    <property type="component" value="Unassembled WGS sequence"/>
</dbReference>
<dbReference type="GO" id="GO:0016757">
    <property type="term" value="F:glycosyltransferase activity"/>
    <property type="evidence" value="ECO:0007669"/>
    <property type="project" value="UniProtKB-KW"/>
</dbReference>
<keyword evidence="11 15" id="KW-0547">Nucleotide-binding</keyword>
<reference evidence="17 18" key="1">
    <citation type="journal article" date="2020" name="Microorganisms">
        <title>Simultaneous Genome Sequencing of Prosthecochloris ethylica and Desulfuromonas acetoxidans within a Syntrophic Mixture Reveals Unique Pili and Protein Interactions.</title>
        <authorList>
            <person name="Kyndt J.A."/>
            <person name="Van Beeumen J.J."/>
            <person name="Meyer T.E."/>
        </authorList>
    </citation>
    <scope>NUCLEOTIDE SEQUENCE [LARGE SCALE GENOMIC DNA]</scope>
    <source>
        <strain evidence="17 18">N3</strain>
    </source>
</reference>
<evidence type="ECO:0000256" key="2">
    <source>
        <dbReference type="ARBA" id="ARBA00004496"/>
    </source>
</evidence>
<organism evidence="17 18">
    <name type="scientific">Prosthecochloris ethylica</name>
    <dbReference type="NCBI Taxonomy" id="2743976"/>
    <lineage>
        <taxon>Bacteria</taxon>
        <taxon>Pseudomonadati</taxon>
        <taxon>Chlorobiota</taxon>
        <taxon>Chlorobiia</taxon>
        <taxon>Chlorobiales</taxon>
        <taxon>Chlorobiaceae</taxon>
        <taxon>Prosthecochloris</taxon>
    </lineage>
</organism>
<comment type="caution">
    <text evidence="17">The sequence shown here is derived from an EMBL/GenBank/DDBJ whole genome shotgun (WGS) entry which is preliminary data.</text>
</comment>
<dbReference type="EC" id="2.4.2.8" evidence="5 15"/>
<dbReference type="PANTHER" id="PTHR43340:SF1">
    <property type="entry name" value="HYPOXANTHINE PHOSPHORIBOSYLTRANSFERASE"/>
    <property type="match status" value="1"/>
</dbReference>
<keyword evidence="18" id="KW-1185">Reference proteome</keyword>
<evidence type="ECO:0000313" key="17">
    <source>
        <dbReference type="EMBL" id="MBF0637545.1"/>
    </source>
</evidence>
<dbReference type="RefSeq" id="WP_114608878.1">
    <property type="nucleotide sequence ID" value="NZ_JABVZQ010000024.1"/>
</dbReference>
<comment type="catalytic activity">
    <reaction evidence="14">
        <text>IMP + diphosphate = hypoxanthine + 5-phospho-alpha-D-ribose 1-diphosphate</text>
        <dbReference type="Rhea" id="RHEA:17973"/>
        <dbReference type="ChEBI" id="CHEBI:17368"/>
        <dbReference type="ChEBI" id="CHEBI:33019"/>
        <dbReference type="ChEBI" id="CHEBI:58017"/>
        <dbReference type="ChEBI" id="CHEBI:58053"/>
        <dbReference type="EC" id="2.4.2.8"/>
    </reaction>
    <physiologicalReaction direction="right-to-left" evidence="14">
        <dbReference type="Rhea" id="RHEA:17975"/>
    </physiologicalReaction>
</comment>
<dbReference type="Pfam" id="PF00156">
    <property type="entry name" value="Pribosyltran"/>
    <property type="match status" value="1"/>
</dbReference>
<evidence type="ECO:0000256" key="9">
    <source>
        <dbReference type="ARBA" id="ARBA00022723"/>
    </source>
</evidence>
<dbReference type="NCBIfam" id="TIGR01203">
    <property type="entry name" value="HGPRTase"/>
    <property type="match status" value="1"/>
</dbReference>
<evidence type="ECO:0000259" key="16">
    <source>
        <dbReference type="Pfam" id="PF00156"/>
    </source>
</evidence>
<evidence type="ECO:0000256" key="3">
    <source>
        <dbReference type="ARBA" id="ARBA00004669"/>
    </source>
</evidence>
<comment type="similarity">
    <text evidence="4 15">Belongs to the purine/pyrimidine phosphoribosyltransferase family.</text>
</comment>
<gene>
    <name evidence="17" type="primary">hpt</name>
    <name evidence="17" type="ORF">INT08_10230</name>
</gene>
<comment type="catalytic activity">
    <reaction evidence="13">
        <text>GMP + diphosphate = guanine + 5-phospho-alpha-D-ribose 1-diphosphate</text>
        <dbReference type="Rhea" id="RHEA:25424"/>
        <dbReference type="ChEBI" id="CHEBI:16235"/>
        <dbReference type="ChEBI" id="CHEBI:33019"/>
        <dbReference type="ChEBI" id="CHEBI:58017"/>
        <dbReference type="ChEBI" id="CHEBI:58115"/>
        <dbReference type="EC" id="2.4.2.8"/>
    </reaction>
    <physiologicalReaction direction="right-to-left" evidence="13">
        <dbReference type="Rhea" id="RHEA:25426"/>
    </physiologicalReaction>
</comment>
<comment type="pathway">
    <text evidence="3 15">Purine metabolism; IMP biosynthesis via salvage pathway; IMP from hypoxanthine: step 1/1.</text>
</comment>
<proteinExistence type="inferred from homology"/>
<evidence type="ECO:0000256" key="1">
    <source>
        <dbReference type="ARBA" id="ARBA00001946"/>
    </source>
</evidence>
<keyword evidence="9 15" id="KW-0479">Metal-binding</keyword>
<dbReference type="InterPro" id="IPR000836">
    <property type="entry name" value="PRTase_dom"/>
</dbReference>
<keyword evidence="12 15" id="KW-0460">Magnesium</keyword>
<evidence type="ECO:0000256" key="7">
    <source>
        <dbReference type="ARBA" id="ARBA00022676"/>
    </source>
</evidence>
<comment type="cofactor">
    <cofactor evidence="1 15">
        <name>Mg(2+)</name>
        <dbReference type="ChEBI" id="CHEBI:18420"/>
    </cofactor>
</comment>
<evidence type="ECO:0000256" key="4">
    <source>
        <dbReference type="ARBA" id="ARBA00008391"/>
    </source>
</evidence>
<evidence type="ECO:0000256" key="12">
    <source>
        <dbReference type="ARBA" id="ARBA00022842"/>
    </source>
</evidence>
<comment type="subcellular location">
    <subcellularLocation>
        <location evidence="2 15">Cytoplasm</location>
    </subcellularLocation>
</comment>
<evidence type="ECO:0000256" key="6">
    <source>
        <dbReference type="ARBA" id="ARBA00022490"/>
    </source>
</evidence>
<evidence type="ECO:0000256" key="14">
    <source>
        <dbReference type="ARBA" id="ARBA00049402"/>
    </source>
</evidence>
<keyword evidence="6 15" id="KW-0963">Cytoplasm</keyword>
<feature type="domain" description="Phosphoribosyltransferase" evidence="16">
    <location>
        <begin position="15"/>
        <end position="159"/>
    </location>
</feature>
<accession>A0ABR9XU03</accession>
<evidence type="ECO:0000256" key="15">
    <source>
        <dbReference type="RuleBase" id="RU364099"/>
    </source>
</evidence>
<evidence type="ECO:0000256" key="10">
    <source>
        <dbReference type="ARBA" id="ARBA00022726"/>
    </source>
</evidence>
<dbReference type="CDD" id="cd06223">
    <property type="entry name" value="PRTases_typeI"/>
    <property type="match status" value="1"/>
</dbReference>
<evidence type="ECO:0000256" key="13">
    <source>
        <dbReference type="ARBA" id="ARBA00048811"/>
    </source>
</evidence>
<evidence type="ECO:0000256" key="5">
    <source>
        <dbReference type="ARBA" id="ARBA00011895"/>
    </source>
</evidence>
<protein>
    <recommendedName>
        <fullName evidence="5 15">Hypoxanthine phosphoribosyltransferase</fullName>
        <ecNumber evidence="5 15">2.4.2.8</ecNumber>
    </recommendedName>
</protein>
<evidence type="ECO:0000256" key="11">
    <source>
        <dbReference type="ARBA" id="ARBA00022741"/>
    </source>
</evidence>
<dbReference type="EMBL" id="JADGII010000025">
    <property type="protein sequence ID" value="MBF0637545.1"/>
    <property type="molecule type" value="Genomic_DNA"/>
</dbReference>
<evidence type="ECO:0000256" key="8">
    <source>
        <dbReference type="ARBA" id="ARBA00022679"/>
    </source>
</evidence>
<dbReference type="InterPro" id="IPR050408">
    <property type="entry name" value="HGPRT"/>
</dbReference>
<dbReference type="Gene3D" id="3.40.50.2020">
    <property type="match status" value="1"/>
</dbReference>